<dbReference type="Gene3D" id="1.20.1640.10">
    <property type="entry name" value="Multidrug efflux transporter AcrB transmembrane domain"/>
    <property type="match status" value="1"/>
</dbReference>
<keyword evidence="10" id="KW-1185">Reference proteome</keyword>
<dbReference type="SUPFAM" id="SSF82866">
    <property type="entry name" value="Multidrug efflux transporter AcrB transmembrane domain"/>
    <property type="match status" value="1"/>
</dbReference>
<evidence type="ECO:0000256" key="4">
    <source>
        <dbReference type="ARBA" id="ARBA00022989"/>
    </source>
</evidence>
<reference evidence="9 10" key="1">
    <citation type="submission" date="2013-11" db="EMBL/GenBank/DDBJ databases">
        <title>Draft genome of the bovine lungworm Dictyocaulus viviparus.</title>
        <authorList>
            <person name="Mitreva M."/>
        </authorList>
    </citation>
    <scope>NUCLEOTIDE SEQUENCE [LARGE SCALE GENOMIC DNA]</scope>
    <source>
        <strain evidence="9 10">HannoverDv2000</strain>
    </source>
</reference>
<organism evidence="9 10">
    <name type="scientific">Dictyocaulus viviparus</name>
    <name type="common">Bovine lungworm</name>
    <dbReference type="NCBI Taxonomy" id="29172"/>
    <lineage>
        <taxon>Eukaryota</taxon>
        <taxon>Metazoa</taxon>
        <taxon>Ecdysozoa</taxon>
        <taxon>Nematoda</taxon>
        <taxon>Chromadorea</taxon>
        <taxon>Rhabditida</taxon>
        <taxon>Rhabditina</taxon>
        <taxon>Rhabditomorpha</taxon>
        <taxon>Strongyloidea</taxon>
        <taxon>Metastrongylidae</taxon>
        <taxon>Dictyocaulus</taxon>
    </lineage>
</organism>
<dbReference type="PANTHER" id="PTHR10796:SF181">
    <property type="entry name" value="SSD DOMAIN-CONTAINING PROTEIN"/>
    <property type="match status" value="1"/>
</dbReference>
<keyword evidence="6" id="KW-0325">Glycoprotein</keyword>
<evidence type="ECO:0000313" key="9">
    <source>
        <dbReference type="EMBL" id="KJH50304.1"/>
    </source>
</evidence>
<dbReference type="OrthoDB" id="6510177at2759"/>
<dbReference type="PANTHER" id="PTHR10796">
    <property type="entry name" value="PATCHED-RELATED"/>
    <property type="match status" value="1"/>
</dbReference>
<evidence type="ECO:0000256" key="1">
    <source>
        <dbReference type="ARBA" id="ARBA00004141"/>
    </source>
</evidence>
<proteinExistence type="inferred from homology"/>
<feature type="transmembrane region" description="Helical" evidence="7">
    <location>
        <begin position="89"/>
        <end position="106"/>
    </location>
</feature>
<keyword evidence="3 7" id="KW-0812">Transmembrane</keyword>
<dbReference type="AlphaFoldDB" id="A0A0D8Y2R7"/>
<dbReference type="GO" id="GO:0005886">
    <property type="term" value="C:plasma membrane"/>
    <property type="evidence" value="ECO:0007669"/>
    <property type="project" value="TreeGrafter"/>
</dbReference>
<evidence type="ECO:0000256" key="6">
    <source>
        <dbReference type="ARBA" id="ARBA00023180"/>
    </source>
</evidence>
<dbReference type="Proteomes" id="UP000053766">
    <property type="component" value="Unassembled WGS sequence"/>
</dbReference>
<evidence type="ECO:0000256" key="5">
    <source>
        <dbReference type="ARBA" id="ARBA00023136"/>
    </source>
</evidence>
<sequence length="248" mass="28523">MDCVPNAVKENRFFIRKVDFSIHIICAQVIISLIFHIFRYIQLLITIQHHGFNILAIGVDNIFIFLSAWRSSLPQASHEQRMQKTFAQAGVSITVTSLTDFISFAVGCTTPFPSVQIFCFYAVTAIVFIYVYQLTFFAGIMVYTNRREISNRNCITCLKIEIKTSRVKNSDEDHIYESNHILSQFFRSTYADCLLNPFVRSVVVVAFFIYLVYTIILIYASNLHSYLNKFHMTDKNSILISNGTETAE</sequence>
<name>A0A0D8Y2R7_DICVI</name>
<evidence type="ECO:0000256" key="2">
    <source>
        <dbReference type="ARBA" id="ARBA00005585"/>
    </source>
</evidence>
<dbReference type="InterPro" id="IPR000731">
    <property type="entry name" value="SSD"/>
</dbReference>
<keyword evidence="4 7" id="KW-1133">Transmembrane helix</keyword>
<feature type="transmembrane region" description="Helical" evidence="7">
    <location>
        <begin position="20"/>
        <end position="38"/>
    </location>
</feature>
<evidence type="ECO:0000259" key="8">
    <source>
        <dbReference type="PROSITE" id="PS50156"/>
    </source>
</evidence>
<dbReference type="PROSITE" id="PS50156">
    <property type="entry name" value="SSD"/>
    <property type="match status" value="1"/>
</dbReference>
<feature type="domain" description="SSD" evidence="8">
    <location>
        <begin position="52"/>
        <end position="143"/>
    </location>
</feature>
<dbReference type="GO" id="GO:0030659">
    <property type="term" value="C:cytoplasmic vesicle membrane"/>
    <property type="evidence" value="ECO:0007669"/>
    <property type="project" value="TreeGrafter"/>
</dbReference>
<protein>
    <recommendedName>
        <fullName evidence="8">SSD domain-containing protein</fullName>
    </recommendedName>
</protein>
<reference evidence="10" key="2">
    <citation type="journal article" date="2016" name="Sci. Rep.">
        <title>Dictyocaulus viviparus genome, variome and transcriptome elucidate lungworm biology and support future intervention.</title>
        <authorList>
            <person name="McNulty S.N."/>
            <person name="Strube C."/>
            <person name="Rosa B.A."/>
            <person name="Martin J.C."/>
            <person name="Tyagi R."/>
            <person name="Choi Y.J."/>
            <person name="Wang Q."/>
            <person name="Hallsworth Pepin K."/>
            <person name="Zhang X."/>
            <person name="Ozersky P."/>
            <person name="Wilson R.K."/>
            <person name="Sternberg P.W."/>
            <person name="Gasser R.B."/>
            <person name="Mitreva M."/>
        </authorList>
    </citation>
    <scope>NUCLEOTIDE SEQUENCE [LARGE SCALE GENOMIC DNA]</scope>
    <source>
        <strain evidence="10">HannoverDv2000</strain>
    </source>
</reference>
<feature type="transmembrane region" description="Helical" evidence="7">
    <location>
        <begin position="118"/>
        <end position="143"/>
    </location>
</feature>
<evidence type="ECO:0000256" key="7">
    <source>
        <dbReference type="SAM" id="Phobius"/>
    </source>
</evidence>
<dbReference type="STRING" id="29172.A0A0D8Y2R7"/>
<feature type="transmembrane region" description="Helical" evidence="7">
    <location>
        <begin position="198"/>
        <end position="220"/>
    </location>
</feature>
<dbReference type="InterPro" id="IPR003392">
    <property type="entry name" value="PTHD_SSD"/>
</dbReference>
<feature type="transmembrane region" description="Helical" evidence="7">
    <location>
        <begin position="50"/>
        <end position="69"/>
    </location>
</feature>
<dbReference type="GO" id="GO:0018996">
    <property type="term" value="P:molting cycle, collagen and cuticulin-based cuticle"/>
    <property type="evidence" value="ECO:0007669"/>
    <property type="project" value="TreeGrafter"/>
</dbReference>
<evidence type="ECO:0000313" key="10">
    <source>
        <dbReference type="Proteomes" id="UP000053766"/>
    </source>
</evidence>
<dbReference type="Pfam" id="PF02460">
    <property type="entry name" value="Patched"/>
    <property type="match status" value="1"/>
</dbReference>
<evidence type="ECO:0000256" key="3">
    <source>
        <dbReference type="ARBA" id="ARBA00022692"/>
    </source>
</evidence>
<comment type="subcellular location">
    <subcellularLocation>
        <location evidence="1">Membrane</location>
        <topology evidence="1">Multi-pass membrane protein</topology>
    </subcellularLocation>
</comment>
<comment type="similarity">
    <text evidence="2">Belongs to the patched family.</text>
</comment>
<dbReference type="GO" id="GO:0006897">
    <property type="term" value="P:endocytosis"/>
    <property type="evidence" value="ECO:0007669"/>
    <property type="project" value="TreeGrafter"/>
</dbReference>
<dbReference type="EMBL" id="KN716210">
    <property type="protein sequence ID" value="KJH50304.1"/>
    <property type="molecule type" value="Genomic_DNA"/>
</dbReference>
<accession>A0A0D8Y2R7</accession>
<keyword evidence="5 7" id="KW-0472">Membrane</keyword>
<gene>
    <name evidence="9" type="ORF">DICVIV_03587</name>
</gene>
<dbReference type="InterPro" id="IPR051697">
    <property type="entry name" value="Patched_domain-protein"/>
</dbReference>